<dbReference type="InterPro" id="IPR055418">
    <property type="entry name" value="UFD1_N2"/>
</dbReference>
<sequence>MVRATDPTTYFRNLPPLAVNSPSQFNPNFYNEDDPMAMYQHQMLRRGGAPRRFDEYFRCYPIAMLPGPDRVDANHGGKVFLPPSALDKLTRLHITYPMLFELINGAADGKKTHAGVLEFIAEEGKIYLPYWIMQTLGLDPGDLLQVKSTDLPLGSFIKLQPQDTSFLDISDPKAVLENAFRNFSCLTKGDIFSFSYNDNIYNIAVLETKPAHASNAVCTIETDLSVDFAPPIGYEEPKRTSGTSTPRSGKGVMAGKGGTVHSHGSMAQAINYAAIAPTATSAAAGAKATSSHFLSAGNKLSSKKNSKAPTPQASTPVAVQSTNPPPTVRRTNGPQPLRLPHGKLFFGYEIKPVKKEGDVTDEGPKNFGGEGQTLRKKKGDK</sequence>
<dbReference type="EMBL" id="CAOQHR010000004">
    <property type="protein sequence ID" value="CAI6333379.1"/>
    <property type="molecule type" value="Genomic_DNA"/>
</dbReference>
<evidence type="ECO:0000259" key="5">
    <source>
        <dbReference type="Pfam" id="PF03152"/>
    </source>
</evidence>
<feature type="domain" description="Ubiquitin fusion degradation protein UFD1 N-terminal subdomain 2" evidence="6">
    <location>
        <begin position="154"/>
        <end position="231"/>
    </location>
</feature>
<dbReference type="GO" id="GO:0032182">
    <property type="term" value="F:ubiquitin-like protein binding"/>
    <property type="evidence" value="ECO:0007669"/>
    <property type="project" value="UniProtKB-ARBA"/>
</dbReference>
<dbReference type="GO" id="GO:0034098">
    <property type="term" value="C:VCP-NPL4-UFD1 AAA ATPase complex"/>
    <property type="evidence" value="ECO:0007669"/>
    <property type="project" value="TreeGrafter"/>
</dbReference>
<dbReference type="FunFam" id="2.40.40.50:FF:000001">
    <property type="entry name" value="Ubiquitin fusion degradation protein 1 homolog"/>
    <property type="match status" value="1"/>
</dbReference>
<dbReference type="Proteomes" id="UP001152607">
    <property type="component" value="Unassembled WGS sequence"/>
</dbReference>
<dbReference type="InterPro" id="IPR004854">
    <property type="entry name" value="Ufd1-like"/>
</dbReference>
<dbReference type="GO" id="GO:0031593">
    <property type="term" value="F:polyubiquitin modification-dependent protein binding"/>
    <property type="evidence" value="ECO:0007669"/>
    <property type="project" value="TreeGrafter"/>
</dbReference>
<feature type="compositionally biased region" description="Polar residues" evidence="4">
    <location>
        <begin position="307"/>
        <end position="322"/>
    </location>
</feature>
<proteinExistence type="inferred from homology"/>
<organism evidence="7 8">
    <name type="scientific">Periconia digitata</name>
    <dbReference type="NCBI Taxonomy" id="1303443"/>
    <lineage>
        <taxon>Eukaryota</taxon>
        <taxon>Fungi</taxon>
        <taxon>Dikarya</taxon>
        <taxon>Ascomycota</taxon>
        <taxon>Pezizomycotina</taxon>
        <taxon>Dothideomycetes</taxon>
        <taxon>Pleosporomycetidae</taxon>
        <taxon>Pleosporales</taxon>
        <taxon>Massarineae</taxon>
        <taxon>Periconiaceae</taxon>
        <taxon>Periconia</taxon>
    </lineage>
</organism>
<dbReference type="GO" id="GO:0036503">
    <property type="term" value="P:ERAD pathway"/>
    <property type="evidence" value="ECO:0007669"/>
    <property type="project" value="TreeGrafter"/>
</dbReference>
<evidence type="ECO:0000259" key="6">
    <source>
        <dbReference type="Pfam" id="PF24842"/>
    </source>
</evidence>
<feature type="region of interest" description="Disordered" evidence="4">
    <location>
        <begin position="353"/>
        <end position="381"/>
    </location>
</feature>
<keyword evidence="8" id="KW-1185">Reference proteome</keyword>
<evidence type="ECO:0000256" key="2">
    <source>
        <dbReference type="ARBA" id="ARBA00022786"/>
    </source>
</evidence>
<dbReference type="PANTHER" id="PTHR12555:SF13">
    <property type="entry name" value="UBIQUITIN RECOGNITION FACTOR IN ER-ASSOCIATED DEGRADATION PROTEIN 1"/>
    <property type="match status" value="1"/>
</dbReference>
<evidence type="ECO:0000256" key="1">
    <source>
        <dbReference type="ARBA" id="ARBA00006043"/>
    </source>
</evidence>
<comment type="caution">
    <text evidence="7">The sequence shown here is derived from an EMBL/GenBank/DDBJ whole genome shotgun (WGS) entry which is preliminary data.</text>
</comment>
<dbReference type="OrthoDB" id="422728at2759"/>
<evidence type="ECO:0000256" key="3">
    <source>
        <dbReference type="ARBA" id="ARBA00074895"/>
    </source>
</evidence>
<feature type="region of interest" description="Disordered" evidence="4">
    <location>
        <begin position="233"/>
        <end position="260"/>
    </location>
</feature>
<dbReference type="Pfam" id="PF24842">
    <property type="entry name" value="UFD1_N2"/>
    <property type="match status" value="1"/>
</dbReference>
<keyword evidence="2" id="KW-0833">Ubl conjugation pathway</keyword>
<accession>A0A9W4XIN7</accession>
<dbReference type="Gene3D" id="2.40.40.50">
    <property type="entry name" value="Ubiquitin fusion degradation protein UFD1, N-terminal domain"/>
    <property type="match status" value="1"/>
</dbReference>
<evidence type="ECO:0000256" key="4">
    <source>
        <dbReference type="SAM" id="MobiDB-lite"/>
    </source>
</evidence>
<dbReference type="AlphaFoldDB" id="A0A9W4XIN7"/>
<feature type="region of interest" description="Disordered" evidence="4">
    <location>
        <begin position="297"/>
        <end position="341"/>
    </location>
</feature>
<dbReference type="InterPro" id="IPR042299">
    <property type="entry name" value="Ufd1-like_Nn"/>
</dbReference>
<dbReference type="GO" id="GO:0006511">
    <property type="term" value="P:ubiquitin-dependent protein catabolic process"/>
    <property type="evidence" value="ECO:0007669"/>
    <property type="project" value="InterPro"/>
</dbReference>
<reference evidence="7" key="1">
    <citation type="submission" date="2023-01" db="EMBL/GenBank/DDBJ databases">
        <authorList>
            <person name="Van Ghelder C."/>
            <person name="Rancurel C."/>
        </authorList>
    </citation>
    <scope>NUCLEOTIDE SEQUENCE</scope>
    <source>
        <strain evidence="7">CNCM I-4278</strain>
    </source>
</reference>
<dbReference type="Gene3D" id="3.10.330.10">
    <property type="match status" value="1"/>
</dbReference>
<protein>
    <recommendedName>
        <fullName evidence="3">Ubiquitin fusion degradation protein 1</fullName>
    </recommendedName>
</protein>
<evidence type="ECO:0000313" key="8">
    <source>
        <dbReference type="Proteomes" id="UP001152607"/>
    </source>
</evidence>
<evidence type="ECO:0000313" key="7">
    <source>
        <dbReference type="EMBL" id="CAI6333379.1"/>
    </source>
</evidence>
<comment type="similarity">
    <text evidence="1">Belongs to the UFD1 family.</text>
</comment>
<dbReference type="InterPro" id="IPR055417">
    <property type="entry name" value="UFD1_N1"/>
</dbReference>
<feature type="domain" description="Ubiquitin fusion degradation protein UFD1 N-terminal subdomain 1" evidence="5">
    <location>
        <begin position="53"/>
        <end position="152"/>
    </location>
</feature>
<dbReference type="Pfam" id="PF03152">
    <property type="entry name" value="UFD1_N1"/>
    <property type="match status" value="1"/>
</dbReference>
<name>A0A9W4XIN7_9PLEO</name>
<feature type="compositionally biased region" description="Basic and acidic residues" evidence="4">
    <location>
        <begin position="353"/>
        <end position="364"/>
    </location>
</feature>
<dbReference type="PANTHER" id="PTHR12555">
    <property type="entry name" value="UBIQUITIN FUSION DEGRADATON PROTEIN 1"/>
    <property type="match status" value="1"/>
</dbReference>
<gene>
    <name evidence="7" type="ORF">PDIGIT_LOCUS6417</name>
</gene>